<dbReference type="PROSITE" id="PS50920">
    <property type="entry name" value="SOLCAR"/>
    <property type="match status" value="1"/>
</dbReference>
<evidence type="ECO:0000256" key="4">
    <source>
        <dbReference type="ARBA" id="ARBA00022692"/>
    </source>
</evidence>
<comment type="catalytic activity">
    <reaction evidence="19">
        <text>hexanedioate(in) + 2-oxoglutarate(out) = hexanedioate(out) + 2-oxoglutarate(in)</text>
        <dbReference type="Rhea" id="RHEA:71743"/>
        <dbReference type="ChEBI" id="CHEBI:16810"/>
        <dbReference type="ChEBI" id="CHEBI:17128"/>
    </reaction>
</comment>
<keyword evidence="24" id="KW-1185">Reference proteome</keyword>
<comment type="catalytic activity">
    <reaction evidence="10">
        <text>2-oxoadipate(in) + 2-oxoglutarate(out) = 2-oxoadipate(out) + 2-oxoglutarate(in)</text>
        <dbReference type="Rhea" id="RHEA:71739"/>
        <dbReference type="ChEBI" id="CHEBI:16810"/>
        <dbReference type="ChEBI" id="CHEBI:57499"/>
    </reaction>
</comment>
<evidence type="ECO:0000256" key="3">
    <source>
        <dbReference type="ARBA" id="ARBA00022448"/>
    </source>
</evidence>
<comment type="catalytic activity">
    <reaction evidence="17">
        <text>2-oxoheptanedioate(in) + 2-oxoglutarate(out) = 2-oxoheptanedioate(out) + 2-oxoglutarate(in)</text>
        <dbReference type="Rhea" id="RHEA:71755"/>
        <dbReference type="ChEBI" id="CHEBI:16810"/>
        <dbReference type="ChEBI" id="CHEBI:72701"/>
    </reaction>
</comment>
<evidence type="ECO:0000256" key="5">
    <source>
        <dbReference type="ARBA" id="ARBA00022737"/>
    </source>
</evidence>
<protein>
    <recommendedName>
        <fullName evidence="11">Mitochondrial 2-oxodicarboxylate carrier</fullName>
    </recommendedName>
    <alternativeName>
        <fullName evidence="12">Solute carrier family 25 member 21</fullName>
    </alternativeName>
</protein>
<evidence type="ECO:0000256" key="15">
    <source>
        <dbReference type="ARBA" id="ARBA00048003"/>
    </source>
</evidence>
<dbReference type="InterPro" id="IPR023395">
    <property type="entry name" value="MCP_dom_sf"/>
</dbReference>
<proteinExistence type="inferred from homology"/>
<keyword evidence="4 20" id="KW-0812">Transmembrane</keyword>
<name>A0AAV2S1A0_MEGNR</name>
<evidence type="ECO:0000256" key="20">
    <source>
        <dbReference type="PROSITE-ProRule" id="PRU00282"/>
    </source>
</evidence>
<feature type="transmembrane region" description="Helical" evidence="22">
    <location>
        <begin position="161"/>
        <end position="181"/>
    </location>
</feature>
<evidence type="ECO:0000256" key="14">
    <source>
        <dbReference type="ARBA" id="ARBA00047537"/>
    </source>
</evidence>
<evidence type="ECO:0000256" key="21">
    <source>
        <dbReference type="RuleBase" id="RU000488"/>
    </source>
</evidence>
<dbReference type="SUPFAM" id="SSF103506">
    <property type="entry name" value="Mitochondrial carrier"/>
    <property type="match status" value="1"/>
</dbReference>
<evidence type="ECO:0000256" key="19">
    <source>
        <dbReference type="ARBA" id="ARBA00048998"/>
    </source>
</evidence>
<keyword evidence="7 22" id="KW-1133">Transmembrane helix</keyword>
<dbReference type="EMBL" id="CAXKWB010042323">
    <property type="protein sequence ID" value="CAL4157643.1"/>
    <property type="molecule type" value="Genomic_DNA"/>
</dbReference>
<comment type="function">
    <text evidence="13">Transports dicarboxylates across the inner membranes of mitochondria by a counter-exchange mechanism. Can transport 2-oxoadipate (2-oxohexanedioate), 2-oxoglutarate, adipate (hexanedioate), glutarate, and to a lesser extent, pimelate (heptanedioate), 2-oxopimelate (2-oxoheptanedioate), 2-aminoadipate (2-aminohexanedioate), oxaloacetate, and citrate. Plays a central role in catabolism of lysine, hydroxylysine, and tryptophan, by transporting common metabolite intermediates (such as 2-oxoadipate) into the mitochondria, where it is converted into acetyl-CoA and can enter the citric acid (TCA) cycle.</text>
</comment>
<evidence type="ECO:0000256" key="13">
    <source>
        <dbReference type="ARBA" id="ARBA00046087"/>
    </source>
</evidence>
<dbReference type="Gene3D" id="1.50.40.10">
    <property type="entry name" value="Mitochondrial carrier domain"/>
    <property type="match status" value="1"/>
</dbReference>
<comment type="catalytic activity">
    <reaction evidence="16">
        <text>L-2-aminoadipate(in) + 2-oxoglutarate(out) = L-2-aminoadipate(out) + 2-oxoglutarate(in)</text>
        <dbReference type="Rhea" id="RHEA:71747"/>
        <dbReference type="ChEBI" id="CHEBI:16810"/>
        <dbReference type="ChEBI" id="CHEBI:58672"/>
    </reaction>
</comment>
<evidence type="ECO:0000256" key="10">
    <source>
        <dbReference type="ARBA" id="ARBA00036018"/>
    </source>
</evidence>
<evidence type="ECO:0000256" key="8">
    <source>
        <dbReference type="ARBA" id="ARBA00023128"/>
    </source>
</evidence>
<evidence type="ECO:0000256" key="12">
    <source>
        <dbReference type="ARBA" id="ARBA00041874"/>
    </source>
</evidence>
<comment type="catalytic activity">
    <reaction evidence="14">
        <text>heptanedioate(in) + 2-oxoglutarate(out) = heptanedioate(out) + 2-oxoglutarate(in)</text>
        <dbReference type="Rhea" id="RHEA:71759"/>
        <dbReference type="ChEBI" id="CHEBI:16810"/>
        <dbReference type="ChEBI" id="CHEBI:36165"/>
    </reaction>
</comment>
<dbReference type="PANTHER" id="PTHR46356:SF1">
    <property type="entry name" value="MITOCHONDRIAL 2-OXODICARBOXYLATE CARRIER"/>
    <property type="match status" value="1"/>
</dbReference>
<dbReference type="Proteomes" id="UP001497623">
    <property type="component" value="Unassembled WGS sequence"/>
</dbReference>
<comment type="similarity">
    <text evidence="2 21">Belongs to the mitochondrial carrier (TC 2.A.29) family.</text>
</comment>
<feature type="repeat" description="Solcar" evidence="20">
    <location>
        <begin position="198"/>
        <end position="287"/>
    </location>
</feature>
<sequence length="295" mass="33141">MIVQKSTWRRNPRIILGTGNNTALNVHEEQLLDMVQSYVIAKDCVNPDATKTSYTIGCRRVKSVNKELFPSLLKKPVGRPPALHISPKRPPRSEIRLLRQNISNSVSKKFLMRFLASKRSLEAFKVLKATKKSIFSKNNNSPLSLVLKEGVLKKNGFRIKFLRGVGGILRICCFSNFIYFAHVHTVYSGSLHPEKKLHAGLQKFCIGFIGGVLGCIFNIPFDVAKSRIQGPQPVQGEIKYRGTFASIAIVYKEEGFAALYKGFVPKVMRLGPGAGIMMVVFDQVSQYLRKLFPRK</sequence>
<feature type="non-terminal residue" evidence="23">
    <location>
        <position position="295"/>
    </location>
</feature>
<evidence type="ECO:0000256" key="7">
    <source>
        <dbReference type="ARBA" id="ARBA00022989"/>
    </source>
</evidence>
<keyword evidence="3 21" id="KW-0813">Transport</keyword>
<keyword evidence="6" id="KW-0999">Mitochondrion inner membrane</keyword>
<evidence type="ECO:0000313" key="24">
    <source>
        <dbReference type="Proteomes" id="UP001497623"/>
    </source>
</evidence>
<evidence type="ECO:0000256" key="11">
    <source>
        <dbReference type="ARBA" id="ARBA00039747"/>
    </source>
</evidence>
<dbReference type="InterPro" id="IPR018108">
    <property type="entry name" value="MCP_transmembrane"/>
</dbReference>
<evidence type="ECO:0000256" key="17">
    <source>
        <dbReference type="ARBA" id="ARBA00048581"/>
    </source>
</evidence>
<keyword evidence="8" id="KW-0496">Mitochondrion</keyword>
<organism evidence="23 24">
    <name type="scientific">Meganyctiphanes norvegica</name>
    <name type="common">Northern krill</name>
    <name type="synonym">Thysanopoda norvegica</name>
    <dbReference type="NCBI Taxonomy" id="48144"/>
    <lineage>
        <taxon>Eukaryota</taxon>
        <taxon>Metazoa</taxon>
        <taxon>Ecdysozoa</taxon>
        <taxon>Arthropoda</taxon>
        <taxon>Crustacea</taxon>
        <taxon>Multicrustacea</taxon>
        <taxon>Malacostraca</taxon>
        <taxon>Eumalacostraca</taxon>
        <taxon>Eucarida</taxon>
        <taxon>Euphausiacea</taxon>
        <taxon>Euphausiidae</taxon>
        <taxon>Meganyctiphanes</taxon>
    </lineage>
</organism>
<evidence type="ECO:0000256" key="2">
    <source>
        <dbReference type="ARBA" id="ARBA00006375"/>
    </source>
</evidence>
<dbReference type="GO" id="GO:0005743">
    <property type="term" value="C:mitochondrial inner membrane"/>
    <property type="evidence" value="ECO:0007669"/>
    <property type="project" value="UniProtKB-SubCell"/>
</dbReference>
<evidence type="ECO:0000256" key="6">
    <source>
        <dbReference type="ARBA" id="ARBA00022792"/>
    </source>
</evidence>
<keyword evidence="5" id="KW-0677">Repeat</keyword>
<evidence type="ECO:0000256" key="22">
    <source>
        <dbReference type="SAM" id="Phobius"/>
    </source>
</evidence>
<accession>A0AAV2S1A0</accession>
<feature type="transmembrane region" description="Helical" evidence="22">
    <location>
        <begin position="201"/>
        <end position="221"/>
    </location>
</feature>
<comment type="caution">
    <text evidence="23">The sequence shown here is derived from an EMBL/GenBank/DDBJ whole genome shotgun (WGS) entry which is preliminary data.</text>
</comment>
<dbReference type="Pfam" id="PF00153">
    <property type="entry name" value="Mito_carr"/>
    <property type="match status" value="1"/>
</dbReference>
<dbReference type="InterPro" id="IPR051752">
    <property type="entry name" value="Mito_2-oxodicarb_carrier"/>
</dbReference>
<evidence type="ECO:0000256" key="9">
    <source>
        <dbReference type="ARBA" id="ARBA00023136"/>
    </source>
</evidence>
<comment type="subcellular location">
    <subcellularLocation>
        <location evidence="1">Mitochondrion inner membrane</location>
        <topology evidence="1">Multi-pass membrane protein</topology>
    </subcellularLocation>
</comment>
<comment type="catalytic activity">
    <reaction evidence="18">
        <text>glutarate(in) + 2-oxoglutarate(out) = glutarate(out) + 2-oxoglutarate(in)</text>
        <dbReference type="Rhea" id="RHEA:71751"/>
        <dbReference type="ChEBI" id="CHEBI:16810"/>
        <dbReference type="ChEBI" id="CHEBI:30921"/>
    </reaction>
</comment>
<reference evidence="23 24" key="1">
    <citation type="submission" date="2024-05" db="EMBL/GenBank/DDBJ databases">
        <authorList>
            <person name="Wallberg A."/>
        </authorList>
    </citation>
    <scope>NUCLEOTIDE SEQUENCE [LARGE SCALE GENOMIC DNA]</scope>
</reference>
<comment type="catalytic activity">
    <reaction evidence="15">
        <text>citrate(in) + 2-oxoglutarate(out) = citrate(out) + 2-oxoglutarate(in)</text>
        <dbReference type="Rhea" id="RHEA:71763"/>
        <dbReference type="ChEBI" id="CHEBI:16810"/>
        <dbReference type="ChEBI" id="CHEBI:16947"/>
    </reaction>
</comment>
<gene>
    <name evidence="23" type="ORF">MNOR_LOCUS31956</name>
</gene>
<evidence type="ECO:0000256" key="16">
    <source>
        <dbReference type="ARBA" id="ARBA00048303"/>
    </source>
</evidence>
<evidence type="ECO:0000313" key="23">
    <source>
        <dbReference type="EMBL" id="CAL4157643.1"/>
    </source>
</evidence>
<dbReference type="AlphaFoldDB" id="A0AAV2S1A0"/>
<keyword evidence="9 20" id="KW-0472">Membrane</keyword>
<dbReference type="PANTHER" id="PTHR46356">
    <property type="entry name" value="MITOCHONDRIAL 2-OXODICARBOXYLATE CARRIER"/>
    <property type="match status" value="1"/>
</dbReference>
<evidence type="ECO:0000256" key="1">
    <source>
        <dbReference type="ARBA" id="ARBA00004448"/>
    </source>
</evidence>
<evidence type="ECO:0000256" key="18">
    <source>
        <dbReference type="ARBA" id="ARBA00048920"/>
    </source>
</evidence>